<evidence type="ECO:0000313" key="3">
    <source>
        <dbReference type="EMBL" id="CAD8254828.1"/>
    </source>
</evidence>
<keyword evidence="1" id="KW-1133">Transmembrane helix</keyword>
<keyword evidence="1" id="KW-0472">Membrane</keyword>
<accession>A0A7R9U6V2</accession>
<feature type="chain" id="PRO_5030505407" evidence="2">
    <location>
        <begin position="18"/>
        <end position="136"/>
    </location>
</feature>
<evidence type="ECO:0000256" key="2">
    <source>
        <dbReference type="SAM" id="SignalP"/>
    </source>
</evidence>
<gene>
    <name evidence="3" type="ORF">PPYR1160_LOCUS4320</name>
</gene>
<proteinExistence type="predicted"/>
<feature type="signal peptide" evidence="2">
    <location>
        <begin position="1"/>
        <end position="17"/>
    </location>
</feature>
<protein>
    <submittedName>
        <fullName evidence="3">Uncharacterized protein</fullName>
    </submittedName>
</protein>
<sequence length="136" mass="14624">MMLKLMVSALLVAQAAAFGLKSSLVAKTRSGSSLQMKLGENLRNAAASAVIAAAALNLGPGIASAETEVRQGMYKEYTIEKKSQQYDNAASGFKSKEETASGKNRYVAVLGVLVVGSFIIPMAQYWWYIKDDEPLQ</sequence>
<dbReference type="EMBL" id="HBEA01005643">
    <property type="protein sequence ID" value="CAD8254828.1"/>
    <property type="molecule type" value="Transcribed_RNA"/>
</dbReference>
<name>A0A7R9U6V2_9STRA</name>
<dbReference type="AlphaFoldDB" id="A0A7R9U6V2"/>
<keyword evidence="2" id="KW-0732">Signal</keyword>
<keyword evidence="1" id="KW-0812">Transmembrane</keyword>
<reference evidence="3" key="1">
    <citation type="submission" date="2021-01" db="EMBL/GenBank/DDBJ databases">
        <authorList>
            <person name="Corre E."/>
            <person name="Pelletier E."/>
            <person name="Niang G."/>
            <person name="Scheremetjew M."/>
            <person name="Finn R."/>
            <person name="Kale V."/>
            <person name="Holt S."/>
            <person name="Cochrane G."/>
            <person name="Meng A."/>
            <person name="Brown T."/>
            <person name="Cohen L."/>
        </authorList>
    </citation>
    <scope>NUCLEOTIDE SEQUENCE</scope>
    <source>
        <strain evidence="3">CCMP2078</strain>
    </source>
</reference>
<organism evidence="3">
    <name type="scientific">Pinguiococcus pyrenoidosus</name>
    <dbReference type="NCBI Taxonomy" id="172671"/>
    <lineage>
        <taxon>Eukaryota</taxon>
        <taxon>Sar</taxon>
        <taxon>Stramenopiles</taxon>
        <taxon>Ochrophyta</taxon>
        <taxon>Pinguiophyceae</taxon>
        <taxon>Pinguiochrysidales</taxon>
        <taxon>Pinguiochrysidaceae</taxon>
        <taxon>Pinguiococcus</taxon>
    </lineage>
</organism>
<feature type="transmembrane region" description="Helical" evidence="1">
    <location>
        <begin position="106"/>
        <end position="127"/>
    </location>
</feature>
<evidence type="ECO:0000256" key="1">
    <source>
        <dbReference type="SAM" id="Phobius"/>
    </source>
</evidence>